<feature type="compositionally biased region" description="Low complexity" evidence="1">
    <location>
        <begin position="1108"/>
        <end position="1120"/>
    </location>
</feature>
<name>A0A3N4IIZ9_ASCIM</name>
<keyword evidence="2" id="KW-0472">Membrane</keyword>
<feature type="region of interest" description="Disordered" evidence="1">
    <location>
        <begin position="1180"/>
        <end position="1200"/>
    </location>
</feature>
<sequence>MPPLARPKQPPWLRPLLYASSQLIGRQIEIDPDYISSSALNDYEYEVPVIDRSKGKGLATEALVLSIVMPLLVVGLLIALAWLFWNRRRGRNASELPLFWELCGFMCGVRQHRDRNGQVIKEGVKFDVKNYRWAGCCCLLCPVFLRSGKKGRDEIEMARVPALALGKKKGKFKKSKDAKGKGRDESDKDGDAGGLLLVEGPSPGSGGGGLFLPGPSYSGGGGNGSGGPVIIEQPAPQNMMRMPENVCVRETLHSGLSNVYVSKRENQHSSSCFDGNSSTLPQRISQAEAGRNRQVIPNIPTIVIRESTPTPPTAPAATLQDQLLIQTSNKFIQQDHPNITMPLRKPKKEKSKKETKKESAEQPKKESKNGPRMETKEQTKKEHRRRPSSGTIVEVPNKPKWKSAFHWSKTFTTNTNPERKNSTKHSRAKSAPFPDASFNQSQSSTTPLTALDFILAGPQPEDYEEAETTNDSHKMGAISFHSMKDIFKRKNRSNSIETIKPLPMAGPYIPKIEVTPAIIHSASNQSEWISICGGKGKRYVPPKPSIDSLKMVASRLARAAAESVSSSPKSSQMGSARGKKLSAGSNDYADVSFHRIEEESMQPDEVQSTLTVLVPDEVQPTTTASQLYSELLSTHGRVELDDSSSRATTARSKASYVSTSGYTTTTSKSAESAYDHHQEVKLSTVSHALPFIPVMDLGHLSRCQTLSDTSEASEFLGTEDTFFKGSTMHAPPAGCSTPKPCSKAGNASMSAKSSKREESIISTDFFAKDETTFRSNPEVVDKIFTSVHQERKTNVAQGHACRSPLLEADHSSMFTVTAAEATSSITRKQESSSTDSPVAPYSASSRTSKIPTSTRSQSSHMTVDTGLVSGGSPTSEDDDTIKPTSSIAVEVGDFSSVTSRKEFRTPNRSSSRYSTLVSSTGSPSNVGTSSISRGRSMSSRRVSTGKSPIITSNSGSATGLHELLLPGVVMSESATRQPSFSPRPLSPLVPETKLKRSNYSVRSEAPGGYSSYSTETTYPSTLSEASSRPLSPEKPGRARSTMPSRPGSSRRVASPTVSGPTGRAGSYSTETTYPSTSSDDYNRPLSPDTTGRARSVASSRLGSRHRVASPAAPGSPGRASWIQSTEASRARASPRKNSIDLGPAVPETCISDDESNASNKATAGASSVVDVHVSLAVEGSDSDAGLSSLSPSNGEGTYGSSRITAKLNRFEQNIRLLQESFDTAHSENRSLLEALAQAPVEDDTLARDLRAKVATATPSEDSMAIAKRLSRAATALPLPVESEAREVGSVRAEREEGYVTAASAKSPTKIPVRVSREIDRLNVRKGKAYGELCGVQE</sequence>
<feature type="region of interest" description="Disordered" evidence="1">
    <location>
        <begin position="560"/>
        <end position="584"/>
    </location>
</feature>
<feature type="region of interest" description="Disordered" evidence="1">
    <location>
        <begin position="331"/>
        <end position="446"/>
    </location>
</feature>
<feature type="compositionally biased region" description="Basic and acidic residues" evidence="1">
    <location>
        <begin position="351"/>
        <end position="380"/>
    </location>
</feature>
<feature type="compositionally biased region" description="Low complexity" evidence="1">
    <location>
        <begin position="908"/>
        <end position="922"/>
    </location>
</feature>
<feature type="compositionally biased region" description="Low complexity" evidence="1">
    <location>
        <begin position="1009"/>
        <end position="1021"/>
    </location>
</feature>
<protein>
    <submittedName>
        <fullName evidence="3">Uncharacterized protein</fullName>
    </submittedName>
</protein>
<feature type="region of interest" description="Disordered" evidence="1">
    <location>
        <begin position="171"/>
        <end position="199"/>
    </location>
</feature>
<proteinExistence type="predicted"/>
<feature type="compositionally biased region" description="Low complexity" evidence="1">
    <location>
        <begin position="1066"/>
        <end position="1078"/>
    </location>
</feature>
<feature type="compositionally biased region" description="Polar residues" evidence="1">
    <location>
        <begin position="823"/>
        <end position="862"/>
    </location>
</feature>
<gene>
    <name evidence="3" type="ORF">BJ508DRAFT_303068</name>
</gene>
<evidence type="ECO:0000256" key="1">
    <source>
        <dbReference type="SAM" id="MobiDB-lite"/>
    </source>
</evidence>
<feature type="compositionally biased region" description="Polar residues" evidence="1">
    <location>
        <begin position="944"/>
        <end position="957"/>
    </location>
</feature>
<dbReference type="EMBL" id="ML119654">
    <property type="protein sequence ID" value="RPA85407.1"/>
    <property type="molecule type" value="Genomic_DNA"/>
</dbReference>
<feature type="transmembrane region" description="Helical" evidence="2">
    <location>
        <begin position="62"/>
        <end position="85"/>
    </location>
</feature>
<evidence type="ECO:0000256" key="2">
    <source>
        <dbReference type="SAM" id="Phobius"/>
    </source>
</evidence>
<feature type="compositionally biased region" description="Polar residues" evidence="1">
    <location>
        <begin position="437"/>
        <end position="446"/>
    </location>
</feature>
<evidence type="ECO:0000313" key="3">
    <source>
        <dbReference type="EMBL" id="RPA85407.1"/>
    </source>
</evidence>
<feature type="region of interest" description="Disordered" evidence="1">
    <location>
        <begin position="997"/>
        <end position="1161"/>
    </location>
</feature>
<keyword evidence="2" id="KW-0812">Transmembrane</keyword>
<feature type="compositionally biased region" description="Basic and acidic residues" evidence="1">
    <location>
        <begin position="175"/>
        <end position="191"/>
    </location>
</feature>
<feature type="compositionally biased region" description="Low complexity" evidence="1">
    <location>
        <begin position="929"/>
        <end position="942"/>
    </location>
</feature>
<feature type="compositionally biased region" description="Low complexity" evidence="1">
    <location>
        <begin position="1182"/>
        <end position="1192"/>
    </location>
</feature>
<organism evidence="3 4">
    <name type="scientific">Ascobolus immersus RN42</name>
    <dbReference type="NCBI Taxonomy" id="1160509"/>
    <lineage>
        <taxon>Eukaryota</taxon>
        <taxon>Fungi</taxon>
        <taxon>Dikarya</taxon>
        <taxon>Ascomycota</taxon>
        <taxon>Pezizomycotina</taxon>
        <taxon>Pezizomycetes</taxon>
        <taxon>Pezizales</taxon>
        <taxon>Ascobolaceae</taxon>
        <taxon>Ascobolus</taxon>
    </lineage>
</organism>
<keyword evidence="2" id="KW-1133">Transmembrane helix</keyword>
<reference evidence="3 4" key="1">
    <citation type="journal article" date="2018" name="Nat. Ecol. Evol.">
        <title>Pezizomycetes genomes reveal the molecular basis of ectomycorrhizal truffle lifestyle.</title>
        <authorList>
            <person name="Murat C."/>
            <person name="Payen T."/>
            <person name="Noel B."/>
            <person name="Kuo A."/>
            <person name="Morin E."/>
            <person name="Chen J."/>
            <person name="Kohler A."/>
            <person name="Krizsan K."/>
            <person name="Balestrini R."/>
            <person name="Da Silva C."/>
            <person name="Montanini B."/>
            <person name="Hainaut M."/>
            <person name="Levati E."/>
            <person name="Barry K.W."/>
            <person name="Belfiori B."/>
            <person name="Cichocki N."/>
            <person name="Clum A."/>
            <person name="Dockter R.B."/>
            <person name="Fauchery L."/>
            <person name="Guy J."/>
            <person name="Iotti M."/>
            <person name="Le Tacon F."/>
            <person name="Lindquist E.A."/>
            <person name="Lipzen A."/>
            <person name="Malagnac F."/>
            <person name="Mello A."/>
            <person name="Molinier V."/>
            <person name="Miyauchi S."/>
            <person name="Poulain J."/>
            <person name="Riccioni C."/>
            <person name="Rubini A."/>
            <person name="Sitrit Y."/>
            <person name="Splivallo R."/>
            <person name="Traeger S."/>
            <person name="Wang M."/>
            <person name="Zifcakova L."/>
            <person name="Wipf D."/>
            <person name="Zambonelli A."/>
            <person name="Paolocci F."/>
            <person name="Nowrousian M."/>
            <person name="Ottonello S."/>
            <person name="Baldrian P."/>
            <person name="Spatafora J.W."/>
            <person name="Henrissat B."/>
            <person name="Nagy L.G."/>
            <person name="Aury J.M."/>
            <person name="Wincker P."/>
            <person name="Grigoriev I.V."/>
            <person name="Bonfante P."/>
            <person name="Martin F.M."/>
        </authorList>
    </citation>
    <scope>NUCLEOTIDE SEQUENCE [LARGE SCALE GENOMIC DNA]</scope>
    <source>
        <strain evidence="3 4">RN42</strain>
    </source>
</reference>
<feature type="region of interest" description="Disordered" evidence="1">
    <location>
        <begin position="823"/>
        <end position="957"/>
    </location>
</feature>
<dbReference type="Proteomes" id="UP000275078">
    <property type="component" value="Unassembled WGS sequence"/>
</dbReference>
<accession>A0A3N4IIZ9</accession>
<keyword evidence="4" id="KW-1185">Reference proteome</keyword>
<evidence type="ECO:0000313" key="4">
    <source>
        <dbReference type="Proteomes" id="UP000275078"/>
    </source>
</evidence>
<feature type="compositionally biased region" description="Low complexity" evidence="1">
    <location>
        <begin position="560"/>
        <end position="576"/>
    </location>
</feature>